<feature type="compositionally biased region" description="Polar residues" evidence="4">
    <location>
        <begin position="315"/>
        <end position="333"/>
    </location>
</feature>
<dbReference type="CDD" id="cd21134">
    <property type="entry name" value="YTH"/>
    <property type="match status" value="1"/>
</dbReference>
<dbReference type="GO" id="GO:0003729">
    <property type="term" value="F:mRNA binding"/>
    <property type="evidence" value="ECO:0007669"/>
    <property type="project" value="TreeGrafter"/>
</dbReference>
<protein>
    <submittedName>
        <fullName evidence="5">YTH domain-containing family 1-like</fullName>
    </submittedName>
</protein>
<dbReference type="GO" id="GO:0005737">
    <property type="term" value="C:cytoplasm"/>
    <property type="evidence" value="ECO:0007669"/>
    <property type="project" value="UniProtKB-SubCell"/>
</dbReference>
<comment type="subcellular location">
    <subcellularLocation>
        <location evidence="1">Cytoplasm</location>
    </subcellularLocation>
</comment>
<evidence type="ECO:0000256" key="2">
    <source>
        <dbReference type="ARBA" id="ARBA00022490"/>
    </source>
</evidence>
<feature type="compositionally biased region" description="Basic and acidic residues" evidence="4">
    <location>
        <begin position="32"/>
        <end position="50"/>
    </location>
</feature>
<dbReference type="Pfam" id="PF04146">
    <property type="entry name" value="YTH"/>
    <property type="match status" value="1"/>
</dbReference>
<feature type="compositionally biased region" description="Polar residues" evidence="4">
    <location>
        <begin position="245"/>
        <end position="256"/>
    </location>
</feature>
<keyword evidence="3" id="KW-0694">RNA-binding</keyword>
<evidence type="ECO:0000313" key="5">
    <source>
        <dbReference type="EMBL" id="CAB4002357.1"/>
    </source>
</evidence>
<dbReference type="PANTHER" id="PTHR12357:SF89">
    <property type="entry name" value="YTH DOMAIN-CONTAINING FAMILY PROTEIN"/>
    <property type="match status" value="1"/>
</dbReference>
<evidence type="ECO:0000313" key="6">
    <source>
        <dbReference type="Proteomes" id="UP001152795"/>
    </source>
</evidence>
<evidence type="ECO:0000256" key="1">
    <source>
        <dbReference type="ARBA" id="ARBA00004496"/>
    </source>
</evidence>
<reference evidence="5" key="1">
    <citation type="submission" date="2020-04" db="EMBL/GenBank/DDBJ databases">
        <authorList>
            <person name="Alioto T."/>
            <person name="Alioto T."/>
            <person name="Gomez Garrido J."/>
        </authorList>
    </citation>
    <scope>NUCLEOTIDE SEQUENCE</scope>
    <source>
        <strain evidence="5">A484AB</strain>
    </source>
</reference>
<comment type="caution">
    <text evidence="5">The sequence shown here is derived from an EMBL/GenBank/DDBJ whole genome shotgun (WGS) entry which is preliminary data.</text>
</comment>
<feature type="region of interest" description="Disordered" evidence="4">
    <location>
        <begin position="232"/>
        <end position="333"/>
    </location>
</feature>
<feature type="compositionally biased region" description="Polar residues" evidence="4">
    <location>
        <begin position="292"/>
        <end position="305"/>
    </location>
</feature>
<dbReference type="OrthoDB" id="306690at2759"/>
<keyword evidence="6" id="KW-1185">Reference proteome</keyword>
<evidence type="ECO:0000256" key="3">
    <source>
        <dbReference type="ARBA" id="ARBA00022884"/>
    </source>
</evidence>
<dbReference type="PROSITE" id="PS50882">
    <property type="entry name" value="YTH"/>
    <property type="match status" value="1"/>
</dbReference>
<name>A0A6S7HG07_PARCT</name>
<dbReference type="Proteomes" id="UP001152795">
    <property type="component" value="Unassembled WGS sequence"/>
</dbReference>
<evidence type="ECO:0000256" key="4">
    <source>
        <dbReference type="SAM" id="MobiDB-lite"/>
    </source>
</evidence>
<dbReference type="Gene3D" id="3.10.590.10">
    <property type="entry name" value="ph1033 like domains"/>
    <property type="match status" value="1"/>
</dbReference>
<organism evidence="5 6">
    <name type="scientific">Paramuricea clavata</name>
    <name type="common">Red gorgonian</name>
    <name type="synonym">Violescent sea-whip</name>
    <dbReference type="NCBI Taxonomy" id="317549"/>
    <lineage>
        <taxon>Eukaryota</taxon>
        <taxon>Metazoa</taxon>
        <taxon>Cnidaria</taxon>
        <taxon>Anthozoa</taxon>
        <taxon>Octocorallia</taxon>
        <taxon>Malacalcyonacea</taxon>
        <taxon>Plexauridae</taxon>
        <taxon>Paramuricea</taxon>
    </lineage>
</organism>
<dbReference type="GO" id="GO:0061157">
    <property type="term" value="P:mRNA destabilization"/>
    <property type="evidence" value="ECO:0007669"/>
    <property type="project" value="TreeGrafter"/>
</dbReference>
<gene>
    <name evidence="5" type="ORF">PACLA_8A035042</name>
</gene>
<dbReference type="InterPro" id="IPR007275">
    <property type="entry name" value="YTH_domain"/>
</dbReference>
<accession>A0A6S7HG07</accession>
<sequence length="534" mass="58756">MSIDATKHLNLQTHGSAKDDKPAAKKQKKRWVHYERLKDSPGKGQESESRIVTDEDFEQYLRRNPEQNIANHVGQQPNITASETYLPAFYAPSTVNSGLPAMPFPYMSTGIADTWSTNSASLFPNTNGAFSAMPDQMLQQNPAVAGAGYLNGLDHMPNAGLPSNIAYLNQQALFFPGNTTDLSWGGQPQTSSGSILGDFYQQPPAAVHESNGQEVVEQKGVEHSLAGLNLQADEPNVNGDAIQNGEVNTPVLTSSGPPKPKSWAAIASQPAKPKPPAPKVKPAAPPMHSGNRDSNSWNGTNSSVKSGGKAGGNRAGQQRNRSGGNAGLSNISAPSQPVVPVLARLRSHNEYNPKEFNLRLKDVRFFIIKSYSEDDIHRSIKYSVWTSTEHGNRRLNDAFKEQHKKGPMYLLYSVNGSGHFCGIAEMKSEVEYDIETGIWSQEKWKGKFAVKWHYVKDVPNNALRHIRLENNDNKPVTNSRDTQEVPPEKGVLVVKIIHSYKNQTSIFDDFGHYEKRQEEEIKSKGKVLVGVEAP</sequence>
<dbReference type="EMBL" id="CACRXK020004329">
    <property type="protein sequence ID" value="CAB4002357.1"/>
    <property type="molecule type" value="Genomic_DNA"/>
</dbReference>
<dbReference type="PANTHER" id="PTHR12357">
    <property type="entry name" value="YTH YT521-B HOMOLOGY DOMAIN-CONTAINING"/>
    <property type="match status" value="1"/>
</dbReference>
<dbReference type="GO" id="GO:1990247">
    <property type="term" value="F:N6-methyladenosine-containing RNA reader activity"/>
    <property type="evidence" value="ECO:0007669"/>
    <property type="project" value="TreeGrafter"/>
</dbReference>
<keyword evidence="2" id="KW-0963">Cytoplasm</keyword>
<dbReference type="InterPro" id="IPR045168">
    <property type="entry name" value="YTH_prot"/>
</dbReference>
<dbReference type="AlphaFoldDB" id="A0A6S7HG07"/>
<feature type="region of interest" description="Disordered" evidence="4">
    <location>
        <begin position="1"/>
        <end position="50"/>
    </location>
</feature>
<proteinExistence type="predicted"/>
<dbReference type="FunFam" id="3.10.590.10:FF:000001">
    <property type="entry name" value="YTH domain family 1, isoform CRA_a"/>
    <property type="match status" value="1"/>
</dbReference>
<feature type="compositionally biased region" description="Pro residues" evidence="4">
    <location>
        <begin position="272"/>
        <end position="285"/>
    </location>
</feature>